<dbReference type="RefSeq" id="WP_377003865.1">
    <property type="nucleotide sequence ID" value="NZ_JBHSGG010000017.1"/>
</dbReference>
<evidence type="ECO:0000256" key="1">
    <source>
        <dbReference type="ARBA" id="ARBA00008270"/>
    </source>
</evidence>
<proteinExistence type="inferred from homology"/>
<evidence type="ECO:0000313" key="3">
    <source>
        <dbReference type="Proteomes" id="UP001595892"/>
    </source>
</evidence>
<name>A0ABV9NJ49_9GAMM</name>
<accession>A0ABV9NJ49</accession>
<comment type="caution">
    <text evidence="2">The sequence shown here is derived from an EMBL/GenBank/DDBJ whole genome shotgun (WGS) entry which is preliminary data.</text>
</comment>
<dbReference type="NCBIfam" id="TIGR00654">
    <property type="entry name" value="PhzF_family"/>
    <property type="match status" value="1"/>
</dbReference>
<dbReference type="Gene3D" id="3.10.310.10">
    <property type="entry name" value="Diaminopimelate Epimerase, Chain A, domain 1"/>
    <property type="match status" value="2"/>
</dbReference>
<dbReference type="InterPro" id="IPR003719">
    <property type="entry name" value="Phenazine_PhzF-like"/>
</dbReference>
<dbReference type="PANTHER" id="PTHR13774">
    <property type="entry name" value="PHENAZINE BIOSYNTHESIS PROTEIN"/>
    <property type="match status" value="1"/>
</dbReference>
<dbReference type="PIRSF" id="PIRSF016184">
    <property type="entry name" value="PhzC_PhzF"/>
    <property type="match status" value="1"/>
</dbReference>
<keyword evidence="3" id="KW-1185">Reference proteome</keyword>
<comment type="similarity">
    <text evidence="1">Belongs to the PhzF family.</text>
</comment>
<organism evidence="2 3">
    <name type="scientific">Coralloluteibacterium thermophilum</name>
    <dbReference type="NCBI Taxonomy" id="2707049"/>
    <lineage>
        <taxon>Bacteria</taxon>
        <taxon>Pseudomonadati</taxon>
        <taxon>Pseudomonadota</taxon>
        <taxon>Gammaproteobacteria</taxon>
        <taxon>Lysobacterales</taxon>
        <taxon>Lysobacteraceae</taxon>
        <taxon>Coralloluteibacterium</taxon>
    </lineage>
</organism>
<dbReference type="Pfam" id="PF02567">
    <property type="entry name" value="PhzC-PhzF"/>
    <property type="match status" value="1"/>
</dbReference>
<sequence length="292" mass="30404">MSSSAFKQVDVFARSAFAGNPVAVILDGVALDDAAMQRIARWTNLSETTFVLPPTQPQADYRLRIFTPERELPFAGHPSVGSAHAVLEAGLAAPREGRLVQECGAGLLPVRVLGEGEERELFVRAPEPALRRLDAAQVDALLGALGIGPDALASPAVRAIDIGPVWITLRLRDAARVRALRPDMRALAAAAASAGAIGANVFGSEDGGGADYAVRSFCPGDGIDEDPVCGSGNAAVAAWLRADGAAQGEWVASQGREIGRDGRVAVRLGADGSIEIGGRATTRIEGWLRLQG</sequence>
<dbReference type="SUPFAM" id="SSF54506">
    <property type="entry name" value="Diaminopimelate epimerase-like"/>
    <property type="match status" value="1"/>
</dbReference>
<dbReference type="EMBL" id="JBHSGG010000017">
    <property type="protein sequence ID" value="MFC4727855.1"/>
    <property type="molecule type" value="Genomic_DNA"/>
</dbReference>
<dbReference type="PANTHER" id="PTHR13774:SF32">
    <property type="entry name" value="ANTISENSE-ENHANCING SEQUENCE 1"/>
    <property type="match status" value="1"/>
</dbReference>
<reference evidence="3" key="1">
    <citation type="journal article" date="2019" name="Int. J. Syst. Evol. Microbiol.">
        <title>The Global Catalogue of Microorganisms (GCM) 10K type strain sequencing project: providing services to taxonomists for standard genome sequencing and annotation.</title>
        <authorList>
            <consortium name="The Broad Institute Genomics Platform"/>
            <consortium name="The Broad Institute Genome Sequencing Center for Infectious Disease"/>
            <person name="Wu L."/>
            <person name="Ma J."/>
        </authorList>
    </citation>
    <scope>NUCLEOTIDE SEQUENCE [LARGE SCALE GENOMIC DNA]</scope>
    <source>
        <strain evidence="3">CGMCC 1.13574</strain>
    </source>
</reference>
<gene>
    <name evidence="2" type="ORF">ACFO3Q_06680</name>
</gene>
<protein>
    <submittedName>
        <fullName evidence="2">PhzF family phenazine biosynthesis protein</fullName>
    </submittedName>
</protein>
<evidence type="ECO:0000313" key="2">
    <source>
        <dbReference type="EMBL" id="MFC4727855.1"/>
    </source>
</evidence>
<dbReference type="Proteomes" id="UP001595892">
    <property type="component" value="Unassembled WGS sequence"/>
</dbReference>